<keyword evidence="2 5" id="KW-0479">Metal-binding</keyword>
<protein>
    <submittedName>
        <fullName evidence="7">Carotenoid oxygenase</fullName>
    </submittedName>
</protein>
<sequence>MTQANGTSRAASAIFRNADEQEERELKVEGNLPEWLEGVLYRTGPGRYSSNSSKTNKEGNNPHSFEISHWFDGKALNHRFRISGKEGIVLYRSRFACSDQMAKEDREGRCSTVTFAQPYDPCERLYTKFKSAFHTLANTQKPESASDANVNVVIRYDHQNNVLMTSSDNPTLQKLDPTTLEPIQILSYQDFDPNLAGHLSGAHPAIIDGTRYNYILKFGPIPTYKIFSLDDNGKCKILHTIYDAPSAYLHSMAVTETYVVLTIWQADITNLGLGIPLKNNVVENVAKWNPRRKTVHYIINRQSGKLVRKIKSDPFFCFHHINAYENDDASRIVLDLATYEDTTILDAFRMELLRNFDVDKLPRTQYRRVVLDVSKSEGSNGSLIHSRPPREQFGVELPTINPLKAWRKARYCYGTYHTRRAETQNHFIDSVMKLDLDDEALDQKANTIADAQKHKIWFTPNMIPSEAIFVPRPDCVEEDDGVLLIVALNTLTESSELVVLDAKTMKQIVSAKLDCVFPIGFHGTFAKGID</sequence>
<dbReference type="Pfam" id="PF03055">
    <property type="entry name" value="RPE65"/>
    <property type="match status" value="1"/>
</dbReference>
<name>A0A316V7U1_9BASI</name>
<feature type="compositionally biased region" description="Polar residues" evidence="6">
    <location>
        <begin position="1"/>
        <end position="10"/>
    </location>
</feature>
<evidence type="ECO:0000256" key="6">
    <source>
        <dbReference type="SAM" id="MobiDB-lite"/>
    </source>
</evidence>
<evidence type="ECO:0000256" key="3">
    <source>
        <dbReference type="ARBA" id="ARBA00023002"/>
    </source>
</evidence>
<keyword evidence="3" id="KW-0560">Oxidoreductase</keyword>
<dbReference type="InterPro" id="IPR004294">
    <property type="entry name" value="Carotenoid_Oase"/>
</dbReference>
<evidence type="ECO:0000256" key="4">
    <source>
        <dbReference type="ARBA" id="ARBA00023004"/>
    </source>
</evidence>
<feature type="binding site" evidence="5">
    <location>
        <position position="203"/>
    </location>
    <ligand>
        <name>Fe cation</name>
        <dbReference type="ChEBI" id="CHEBI:24875"/>
        <note>catalytic</note>
    </ligand>
</feature>
<evidence type="ECO:0000256" key="1">
    <source>
        <dbReference type="ARBA" id="ARBA00006787"/>
    </source>
</evidence>
<keyword evidence="8" id="KW-1185">Reference proteome</keyword>
<dbReference type="PANTHER" id="PTHR10543:SF24">
    <property type="entry name" value="CAROTENOID ISOMEROOXYGENASE"/>
    <property type="match status" value="1"/>
</dbReference>
<feature type="binding site" evidence="5">
    <location>
        <position position="522"/>
    </location>
    <ligand>
        <name>Fe cation</name>
        <dbReference type="ChEBI" id="CHEBI:24875"/>
        <note>catalytic</note>
    </ligand>
</feature>
<dbReference type="AlphaFoldDB" id="A0A316V7U1"/>
<feature type="binding site" evidence="5">
    <location>
        <position position="319"/>
    </location>
    <ligand>
        <name>Fe cation</name>
        <dbReference type="ChEBI" id="CHEBI:24875"/>
        <note>catalytic</note>
    </ligand>
</feature>
<keyword evidence="4 5" id="KW-0408">Iron</keyword>
<feature type="binding site" evidence="5">
    <location>
        <position position="250"/>
    </location>
    <ligand>
        <name>Fe cation</name>
        <dbReference type="ChEBI" id="CHEBI:24875"/>
        <note>catalytic</note>
    </ligand>
</feature>
<gene>
    <name evidence="7" type="ORF">FA14DRAFT_88209</name>
</gene>
<organism evidence="7 8">
    <name type="scientific">Meira miltonrushii</name>
    <dbReference type="NCBI Taxonomy" id="1280837"/>
    <lineage>
        <taxon>Eukaryota</taxon>
        <taxon>Fungi</taxon>
        <taxon>Dikarya</taxon>
        <taxon>Basidiomycota</taxon>
        <taxon>Ustilaginomycotina</taxon>
        <taxon>Exobasidiomycetes</taxon>
        <taxon>Exobasidiales</taxon>
        <taxon>Brachybasidiaceae</taxon>
        <taxon>Meira</taxon>
    </lineage>
</organism>
<dbReference type="STRING" id="1280837.A0A316V7U1"/>
<dbReference type="PANTHER" id="PTHR10543">
    <property type="entry name" value="BETA-CAROTENE DIOXYGENASE"/>
    <property type="match status" value="1"/>
</dbReference>
<feature type="region of interest" description="Disordered" evidence="6">
    <location>
        <begin position="1"/>
        <end position="28"/>
    </location>
</feature>
<dbReference type="RefSeq" id="XP_025351817.1">
    <property type="nucleotide sequence ID" value="XM_025503038.1"/>
</dbReference>
<evidence type="ECO:0000256" key="2">
    <source>
        <dbReference type="ARBA" id="ARBA00022723"/>
    </source>
</evidence>
<comment type="similarity">
    <text evidence="1">Belongs to the carotenoid oxygenase family.</text>
</comment>
<evidence type="ECO:0000313" key="8">
    <source>
        <dbReference type="Proteomes" id="UP000245771"/>
    </source>
</evidence>
<reference evidence="7 8" key="1">
    <citation type="journal article" date="2018" name="Mol. Biol. Evol.">
        <title>Broad Genomic Sampling Reveals a Smut Pathogenic Ancestry of the Fungal Clade Ustilaginomycotina.</title>
        <authorList>
            <person name="Kijpornyongpan T."/>
            <person name="Mondo S.J."/>
            <person name="Barry K."/>
            <person name="Sandor L."/>
            <person name="Lee J."/>
            <person name="Lipzen A."/>
            <person name="Pangilinan J."/>
            <person name="LaButti K."/>
            <person name="Hainaut M."/>
            <person name="Henrissat B."/>
            <person name="Grigoriev I.V."/>
            <person name="Spatafora J.W."/>
            <person name="Aime M.C."/>
        </authorList>
    </citation>
    <scope>NUCLEOTIDE SEQUENCE [LARGE SCALE GENOMIC DNA]</scope>
    <source>
        <strain evidence="7 8">MCA 3882</strain>
    </source>
</reference>
<comment type="cofactor">
    <cofactor evidence="5">
        <name>Fe(2+)</name>
        <dbReference type="ChEBI" id="CHEBI:29033"/>
    </cofactor>
    <text evidence="5">Binds 1 Fe(2+) ion per subunit.</text>
</comment>
<dbReference type="GO" id="GO:0010436">
    <property type="term" value="F:carotenoid dioxygenase activity"/>
    <property type="evidence" value="ECO:0007669"/>
    <property type="project" value="TreeGrafter"/>
</dbReference>
<dbReference type="GO" id="GO:0016121">
    <property type="term" value="P:carotene catabolic process"/>
    <property type="evidence" value="ECO:0007669"/>
    <property type="project" value="TreeGrafter"/>
</dbReference>
<accession>A0A316V7U1</accession>
<dbReference type="EMBL" id="KZ819607">
    <property type="protein sequence ID" value="PWN31515.1"/>
    <property type="molecule type" value="Genomic_DNA"/>
</dbReference>
<dbReference type="InParanoid" id="A0A316V7U1"/>
<proteinExistence type="inferred from homology"/>
<dbReference type="GO" id="GO:0046872">
    <property type="term" value="F:metal ion binding"/>
    <property type="evidence" value="ECO:0007669"/>
    <property type="project" value="UniProtKB-KW"/>
</dbReference>
<dbReference type="GeneID" id="37024819"/>
<dbReference type="OrthoDB" id="407010at2759"/>
<evidence type="ECO:0000313" key="7">
    <source>
        <dbReference type="EMBL" id="PWN31515.1"/>
    </source>
</evidence>
<evidence type="ECO:0000256" key="5">
    <source>
        <dbReference type="PIRSR" id="PIRSR604294-1"/>
    </source>
</evidence>
<dbReference type="Proteomes" id="UP000245771">
    <property type="component" value="Unassembled WGS sequence"/>
</dbReference>